<protein>
    <submittedName>
        <fullName evidence="1">Uncharacterized protein</fullName>
    </submittedName>
</protein>
<evidence type="ECO:0000313" key="2">
    <source>
        <dbReference type="Proteomes" id="UP000270034"/>
    </source>
</evidence>
<accession>A0A2Z5ZDD8</accession>
<dbReference type="EMBL" id="AP018515">
    <property type="protein sequence ID" value="BBC78415.1"/>
    <property type="molecule type" value="Genomic_DNA"/>
</dbReference>
<dbReference type="Proteomes" id="UP000270034">
    <property type="component" value="Chromosome"/>
</dbReference>
<name>A0A2Z5ZDD8_9PROT</name>
<evidence type="ECO:0000313" key="1">
    <source>
        <dbReference type="EMBL" id="BBC78415.1"/>
    </source>
</evidence>
<organism evidence="1 2">
    <name type="scientific">Acetobacter orientalis</name>
    <dbReference type="NCBI Taxonomy" id="146474"/>
    <lineage>
        <taxon>Bacteria</taxon>
        <taxon>Pseudomonadati</taxon>
        <taxon>Pseudomonadota</taxon>
        <taxon>Alphaproteobacteria</taxon>
        <taxon>Acetobacterales</taxon>
        <taxon>Acetobacteraceae</taxon>
        <taxon>Acetobacter</taxon>
    </lineage>
</organism>
<dbReference type="KEGG" id="aot:AcetOri_orf00102"/>
<dbReference type="AlphaFoldDB" id="A0A2Z5ZDD8"/>
<gene>
    <name evidence="1" type="ORF">AcetOrient_orf00102</name>
</gene>
<sequence length="39" mass="4223">MGAKSCPYRLTTVNNPSAAIFEKLISRSSLLSAVRAGRR</sequence>
<reference evidence="1 2" key="1">
    <citation type="submission" date="2018-02" db="EMBL/GenBank/DDBJ databases">
        <title>Acetobacter orientalis genome.</title>
        <authorList>
            <person name="Nakashima N."/>
            <person name="Tamura T."/>
        </authorList>
    </citation>
    <scope>NUCLEOTIDE SEQUENCE [LARGE SCALE GENOMIC DNA]</scope>
    <source>
        <strain evidence="1 2">FAN1</strain>
    </source>
</reference>
<proteinExistence type="predicted"/>